<protein>
    <submittedName>
        <fullName evidence="1">Uncharacterized protein</fullName>
    </submittedName>
</protein>
<dbReference type="EMBL" id="VSSQ01082665">
    <property type="protein sequence ID" value="MPN31212.1"/>
    <property type="molecule type" value="Genomic_DNA"/>
</dbReference>
<organism evidence="1">
    <name type="scientific">bioreactor metagenome</name>
    <dbReference type="NCBI Taxonomy" id="1076179"/>
    <lineage>
        <taxon>unclassified sequences</taxon>
        <taxon>metagenomes</taxon>
        <taxon>ecological metagenomes</taxon>
    </lineage>
</organism>
<name>A0A645GYS8_9ZZZZ</name>
<gene>
    <name evidence="1" type="ORF">SDC9_178686</name>
</gene>
<proteinExistence type="predicted"/>
<reference evidence="1" key="1">
    <citation type="submission" date="2019-08" db="EMBL/GenBank/DDBJ databases">
        <authorList>
            <person name="Kucharzyk K."/>
            <person name="Murdoch R.W."/>
            <person name="Higgins S."/>
            <person name="Loffler F."/>
        </authorList>
    </citation>
    <scope>NUCLEOTIDE SEQUENCE</scope>
</reference>
<sequence length="125" mass="13498">MQLHFLVAAEINPFIMVVHRYGQGDLGFVLPNHILVQHALDFLGRGQLVRNFLQTGGAGVLEPIVQNAHAKLDAFVADAHARSLNHSVNLLLMLPAEGAAKSSFGVVVHGITSVLPFRKGAISDW</sequence>
<accession>A0A645GYS8</accession>
<comment type="caution">
    <text evidence="1">The sequence shown here is derived from an EMBL/GenBank/DDBJ whole genome shotgun (WGS) entry which is preliminary data.</text>
</comment>
<evidence type="ECO:0000313" key="1">
    <source>
        <dbReference type="EMBL" id="MPN31212.1"/>
    </source>
</evidence>
<dbReference type="AlphaFoldDB" id="A0A645GYS8"/>